<evidence type="ECO:0000256" key="1">
    <source>
        <dbReference type="ARBA" id="ARBA00022723"/>
    </source>
</evidence>
<dbReference type="EMBL" id="JBIMZQ010000015">
    <property type="protein sequence ID" value="KAL3666846.1"/>
    <property type="molecule type" value="Genomic_DNA"/>
</dbReference>
<organism evidence="6 7">
    <name type="scientific">Phytophthora oleae</name>
    <dbReference type="NCBI Taxonomy" id="2107226"/>
    <lineage>
        <taxon>Eukaryota</taxon>
        <taxon>Sar</taxon>
        <taxon>Stramenopiles</taxon>
        <taxon>Oomycota</taxon>
        <taxon>Peronosporomycetes</taxon>
        <taxon>Peronosporales</taxon>
        <taxon>Peronosporaceae</taxon>
        <taxon>Phytophthora</taxon>
    </lineage>
</organism>
<feature type="domain" description="FLYWCH-type" evidence="5">
    <location>
        <begin position="175"/>
        <end position="218"/>
    </location>
</feature>
<evidence type="ECO:0000256" key="4">
    <source>
        <dbReference type="SAM" id="MobiDB-lite"/>
    </source>
</evidence>
<keyword evidence="2" id="KW-0863">Zinc-finger</keyword>
<feature type="compositionally biased region" description="Low complexity" evidence="4">
    <location>
        <begin position="25"/>
        <end position="34"/>
    </location>
</feature>
<feature type="compositionally biased region" description="Polar residues" evidence="4">
    <location>
        <begin position="11"/>
        <end position="23"/>
    </location>
</feature>
<keyword evidence="3" id="KW-0862">Zinc</keyword>
<feature type="region of interest" description="Disordered" evidence="4">
    <location>
        <begin position="69"/>
        <end position="91"/>
    </location>
</feature>
<proteinExistence type="predicted"/>
<dbReference type="InterPro" id="IPR007588">
    <property type="entry name" value="Znf_FLYWCH"/>
</dbReference>
<keyword evidence="1" id="KW-0479">Metal-binding</keyword>
<dbReference type="Proteomes" id="UP001632037">
    <property type="component" value="Unassembled WGS sequence"/>
</dbReference>
<evidence type="ECO:0000256" key="3">
    <source>
        <dbReference type="ARBA" id="ARBA00022833"/>
    </source>
</evidence>
<dbReference type="GO" id="GO:0008270">
    <property type="term" value="F:zinc ion binding"/>
    <property type="evidence" value="ECO:0007669"/>
    <property type="project" value="UniProtKB-KW"/>
</dbReference>
<name>A0ABD3FK77_9STRA</name>
<sequence>MAACMAIHSKASPSTVATPTNTPEAPASNSPAAARVPTLVTSPPTPATVNPPKILRAATPVKLTKVTAAEQPTLGEAPATSTASTSDTSTATPTAVVAESANTTTATVTTVSMLPTTPPQSELMPPLIPASTVAVEEWLETPDNATAVEAAVVVELPPPEEEEDLDQSNHRVAQHKAKTVITMNGYPFTRYHKSGIKHSYRCSSFRTSQCKVKVHFIVAATRYDLVGEHTCNRRLTQDRPPPTLAPTCATPLTSWP</sequence>
<comment type="caution">
    <text evidence="6">The sequence shown here is derived from an EMBL/GenBank/DDBJ whole genome shotgun (WGS) entry which is preliminary data.</text>
</comment>
<feature type="region of interest" description="Disordered" evidence="4">
    <location>
        <begin position="236"/>
        <end position="256"/>
    </location>
</feature>
<feature type="compositionally biased region" description="Low complexity" evidence="4">
    <location>
        <begin position="245"/>
        <end position="256"/>
    </location>
</feature>
<evidence type="ECO:0000259" key="5">
    <source>
        <dbReference type="Pfam" id="PF04500"/>
    </source>
</evidence>
<dbReference type="Pfam" id="PF04500">
    <property type="entry name" value="FLYWCH"/>
    <property type="match status" value="1"/>
</dbReference>
<evidence type="ECO:0000313" key="6">
    <source>
        <dbReference type="EMBL" id="KAL3666846.1"/>
    </source>
</evidence>
<feature type="region of interest" description="Disordered" evidence="4">
    <location>
        <begin position="1"/>
        <end position="52"/>
    </location>
</feature>
<evidence type="ECO:0000256" key="2">
    <source>
        <dbReference type="ARBA" id="ARBA00022771"/>
    </source>
</evidence>
<keyword evidence="7" id="KW-1185">Reference proteome</keyword>
<protein>
    <recommendedName>
        <fullName evidence="5">FLYWCH-type domain-containing protein</fullName>
    </recommendedName>
</protein>
<gene>
    <name evidence="6" type="ORF">V7S43_007796</name>
</gene>
<accession>A0ABD3FK77</accession>
<feature type="compositionally biased region" description="Low complexity" evidence="4">
    <location>
        <begin position="76"/>
        <end position="91"/>
    </location>
</feature>
<dbReference type="Gene3D" id="2.20.25.240">
    <property type="match status" value="1"/>
</dbReference>
<evidence type="ECO:0000313" key="7">
    <source>
        <dbReference type="Proteomes" id="UP001632037"/>
    </source>
</evidence>
<dbReference type="AlphaFoldDB" id="A0ABD3FK77"/>
<reference evidence="6 7" key="1">
    <citation type="submission" date="2024-09" db="EMBL/GenBank/DDBJ databases">
        <title>Genome sequencing and assembly of Phytophthora oleae, isolate VK10A, causative agent of rot of olive drupes.</title>
        <authorList>
            <person name="Conti Taguali S."/>
            <person name="Riolo M."/>
            <person name="La Spada F."/>
            <person name="Cacciola S.O."/>
            <person name="Dionisio G."/>
        </authorList>
    </citation>
    <scope>NUCLEOTIDE SEQUENCE [LARGE SCALE GENOMIC DNA]</scope>
    <source>
        <strain evidence="6 7">VK10A</strain>
    </source>
</reference>